<dbReference type="InterPro" id="IPR003593">
    <property type="entry name" value="AAA+_ATPase"/>
</dbReference>
<sequence length="324" mass="36182">MQQEQDASISTISTPVVPIIKVEKLVKRYKKAEMNAVNEISFSVAPGSLFSLLGPNGAGKTTTISILTTTLQPTSGSVMIAGYDVARQASAVRKNIGIIFQKPSLDLNLTAEENVRFHATLYGLYPFRPSYKTMPRAYQQRIDELATILGIHEDLFKPVKKFSGGMKRKLEILRSLLHNPRVLFLDEPTTGLDPSSRRSLWEYLSKVRLEQQTTIFLTTHYLEEAERADDICIINKGNIVSRGTPARVKADLVEEFVLLDAEDRSSLLAELQHLGYAVSEQAPFKVLVEQPQLHTLLKSITTPLTLIETHTPSLEDAYMEIVGE</sequence>
<dbReference type="InterPro" id="IPR027417">
    <property type="entry name" value="P-loop_NTPase"/>
</dbReference>
<gene>
    <name evidence="6" type="ORF">KDK_37210</name>
</gene>
<keyword evidence="7" id="KW-1185">Reference proteome</keyword>
<dbReference type="InterPro" id="IPR050763">
    <property type="entry name" value="ABC_transporter_ATP-binding"/>
</dbReference>
<protein>
    <submittedName>
        <fullName evidence="6">ABC transporter ATP-binding protein</fullName>
    </submittedName>
</protein>
<dbReference type="InterPro" id="IPR017871">
    <property type="entry name" value="ABC_transporter-like_CS"/>
</dbReference>
<proteinExistence type="inferred from homology"/>
<dbReference type="Pfam" id="PF00005">
    <property type="entry name" value="ABC_tran"/>
    <property type="match status" value="1"/>
</dbReference>
<dbReference type="GO" id="GO:0005524">
    <property type="term" value="F:ATP binding"/>
    <property type="evidence" value="ECO:0007669"/>
    <property type="project" value="UniProtKB-KW"/>
</dbReference>
<dbReference type="PROSITE" id="PS00211">
    <property type="entry name" value="ABC_TRANSPORTER_1"/>
    <property type="match status" value="1"/>
</dbReference>
<keyword evidence="4 6" id="KW-0067">ATP-binding</keyword>
<dbReference type="PANTHER" id="PTHR42711">
    <property type="entry name" value="ABC TRANSPORTER ATP-BINDING PROTEIN"/>
    <property type="match status" value="1"/>
</dbReference>
<evidence type="ECO:0000256" key="2">
    <source>
        <dbReference type="ARBA" id="ARBA00022448"/>
    </source>
</evidence>
<dbReference type="Proteomes" id="UP000287188">
    <property type="component" value="Unassembled WGS sequence"/>
</dbReference>
<reference evidence="7" key="1">
    <citation type="submission" date="2018-12" db="EMBL/GenBank/DDBJ databases">
        <title>Tengunoibacter tsumagoiensis gen. nov., sp. nov., Dictyobacter kobayashii sp. nov., D. alpinus sp. nov., and D. joshuensis sp. nov. and description of Dictyobacteraceae fam. nov. within the order Ktedonobacterales isolated from Tengu-no-mugimeshi.</title>
        <authorList>
            <person name="Wang C.M."/>
            <person name="Zheng Y."/>
            <person name="Sakai Y."/>
            <person name="Toyoda A."/>
            <person name="Minakuchi Y."/>
            <person name="Abe K."/>
            <person name="Yokota A."/>
            <person name="Yabe S."/>
        </authorList>
    </citation>
    <scope>NUCLEOTIDE SEQUENCE [LARGE SCALE GENOMIC DNA]</scope>
    <source>
        <strain evidence="7">Uno11</strain>
    </source>
</reference>
<dbReference type="PANTHER" id="PTHR42711:SF5">
    <property type="entry name" value="ABC TRANSPORTER ATP-BINDING PROTEIN NATA"/>
    <property type="match status" value="1"/>
</dbReference>
<organism evidence="6 7">
    <name type="scientific">Dictyobacter kobayashii</name>
    <dbReference type="NCBI Taxonomy" id="2014872"/>
    <lineage>
        <taxon>Bacteria</taxon>
        <taxon>Bacillati</taxon>
        <taxon>Chloroflexota</taxon>
        <taxon>Ktedonobacteria</taxon>
        <taxon>Ktedonobacterales</taxon>
        <taxon>Dictyobacteraceae</taxon>
        <taxon>Dictyobacter</taxon>
    </lineage>
</organism>
<comment type="similarity">
    <text evidence="1">Belongs to the ABC transporter superfamily.</text>
</comment>
<evidence type="ECO:0000256" key="1">
    <source>
        <dbReference type="ARBA" id="ARBA00005417"/>
    </source>
</evidence>
<evidence type="ECO:0000256" key="3">
    <source>
        <dbReference type="ARBA" id="ARBA00022741"/>
    </source>
</evidence>
<evidence type="ECO:0000313" key="7">
    <source>
        <dbReference type="Proteomes" id="UP000287188"/>
    </source>
</evidence>
<evidence type="ECO:0000256" key="4">
    <source>
        <dbReference type="ARBA" id="ARBA00022840"/>
    </source>
</evidence>
<accession>A0A402ALB4</accession>
<evidence type="ECO:0000259" key="5">
    <source>
        <dbReference type="PROSITE" id="PS50893"/>
    </source>
</evidence>
<keyword evidence="3" id="KW-0547">Nucleotide-binding</keyword>
<dbReference type="SMART" id="SM00382">
    <property type="entry name" value="AAA"/>
    <property type="match status" value="1"/>
</dbReference>
<name>A0A402ALB4_9CHLR</name>
<evidence type="ECO:0000313" key="6">
    <source>
        <dbReference type="EMBL" id="GCE19921.1"/>
    </source>
</evidence>
<dbReference type="EMBL" id="BIFS01000001">
    <property type="protein sequence ID" value="GCE19921.1"/>
    <property type="molecule type" value="Genomic_DNA"/>
</dbReference>
<dbReference type="Gene3D" id="3.40.50.300">
    <property type="entry name" value="P-loop containing nucleotide triphosphate hydrolases"/>
    <property type="match status" value="1"/>
</dbReference>
<dbReference type="SUPFAM" id="SSF52540">
    <property type="entry name" value="P-loop containing nucleoside triphosphate hydrolases"/>
    <property type="match status" value="1"/>
</dbReference>
<keyword evidence="2" id="KW-0813">Transport</keyword>
<feature type="domain" description="ABC transporter" evidence="5">
    <location>
        <begin position="20"/>
        <end position="261"/>
    </location>
</feature>
<dbReference type="AlphaFoldDB" id="A0A402ALB4"/>
<comment type="caution">
    <text evidence="6">The sequence shown here is derived from an EMBL/GenBank/DDBJ whole genome shotgun (WGS) entry which is preliminary data.</text>
</comment>
<dbReference type="PROSITE" id="PS50893">
    <property type="entry name" value="ABC_TRANSPORTER_2"/>
    <property type="match status" value="1"/>
</dbReference>
<dbReference type="GO" id="GO:0016887">
    <property type="term" value="F:ATP hydrolysis activity"/>
    <property type="evidence" value="ECO:0007669"/>
    <property type="project" value="InterPro"/>
</dbReference>
<dbReference type="InterPro" id="IPR003439">
    <property type="entry name" value="ABC_transporter-like_ATP-bd"/>
</dbReference>